<name>A0A4Z2IM28_9TELE</name>
<comment type="caution">
    <text evidence="1">The sequence shown here is derived from an EMBL/GenBank/DDBJ whole genome shotgun (WGS) entry which is preliminary data.</text>
</comment>
<evidence type="ECO:0000313" key="1">
    <source>
        <dbReference type="EMBL" id="TNN79079.1"/>
    </source>
</evidence>
<accession>A0A4Z2IM28</accession>
<evidence type="ECO:0000313" key="2">
    <source>
        <dbReference type="Proteomes" id="UP000314294"/>
    </source>
</evidence>
<sequence length="105" mass="11888">MHRMVSPRSSMEYRDTGLHVATYSTSAETECGTIINTGMCLQPDTDIADRAGIGSDGNPVLVQRFHKNLSRVFVVRVEVEDVPHHVGQTLAGEFLWFGRRWEERK</sequence>
<protein>
    <submittedName>
        <fullName evidence="1">Uncharacterized protein</fullName>
    </submittedName>
</protein>
<dbReference type="AlphaFoldDB" id="A0A4Z2IM28"/>
<organism evidence="1 2">
    <name type="scientific">Liparis tanakae</name>
    <name type="common">Tanaka's snailfish</name>
    <dbReference type="NCBI Taxonomy" id="230148"/>
    <lineage>
        <taxon>Eukaryota</taxon>
        <taxon>Metazoa</taxon>
        <taxon>Chordata</taxon>
        <taxon>Craniata</taxon>
        <taxon>Vertebrata</taxon>
        <taxon>Euteleostomi</taxon>
        <taxon>Actinopterygii</taxon>
        <taxon>Neopterygii</taxon>
        <taxon>Teleostei</taxon>
        <taxon>Neoteleostei</taxon>
        <taxon>Acanthomorphata</taxon>
        <taxon>Eupercaria</taxon>
        <taxon>Perciformes</taxon>
        <taxon>Cottioidei</taxon>
        <taxon>Cottales</taxon>
        <taxon>Liparidae</taxon>
        <taxon>Liparis</taxon>
    </lineage>
</organism>
<proteinExistence type="predicted"/>
<reference evidence="1 2" key="1">
    <citation type="submission" date="2019-03" db="EMBL/GenBank/DDBJ databases">
        <title>First draft genome of Liparis tanakae, snailfish: a comprehensive survey of snailfish specific genes.</title>
        <authorList>
            <person name="Kim W."/>
            <person name="Song I."/>
            <person name="Jeong J.-H."/>
            <person name="Kim D."/>
            <person name="Kim S."/>
            <person name="Ryu S."/>
            <person name="Song J.Y."/>
            <person name="Lee S.K."/>
        </authorList>
    </citation>
    <scope>NUCLEOTIDE SEQUENCE [LARGE SCALE GENOMIC DNA]</scope>
    <source>
        <tissue evidence="1">Muscle</tissue>
    </source>
</reference>
<dbReference type="EMBL" id="SRLO01000068">
    <property type="protein sequence ID" value="TNN79079.1"/>
    <property type="molecule type" value="Genomic_DNA"/>
</dbReference>
<dbReference type="Proteomes" id="UP000314294">
    <property type="component" value="Unassembled WGS sequence"/>
</dbReference>
<gene>
    <name evidence="1" type="ORF">EYF80_010758</name>
</gene>
<keyword evidence="2" id="KW-1185">Reference proteome</keyword>